<dbReference type="InterPro" id="IPR000515">
    <property type="entry name" value="MetI-like"/>
</dbReference>
<feature type="transmembrane region" description="Helical" evidence="7">
    <location>
        <begin position="108"/>
        <end position="129"/>
    </location>
</feature>
<dbReference type="PANTHER" id="PTHR47737">
    <property type="entry name" value="GLYCINE BETAINE/PROLINE BETAINE TRANSPORT SYSTEM PERMEASE PROTEIN PROW"/>
    <property type="match status" value="1"/>
</dbReference>
<dbReference type="PROSITE" id="PS50928">
    <property type="entry name" value="ABC_TM1"/>
    <property type="match status" value="1"/>
</dbReference>
<dbReference type="CDD" id="cd06261">
    <property type="entry name" value="TM_PBP2"/>
    <property type="match status" value="1"/>
</dbReference>
<feature type="transmembrane region" description="Helical" evidence="7">
    <location>
        <begin position="59"/>
        <end position="77"/>
    </location>
</feature>
<evidence type="ECO:0000256" key="1">
    <source>
        <dbReference type="ARBA" id="ARBA00004141"/>
    </source>
</evidence>
<reference evidence="9" key="1">
    <citation type="submission" date="2016-04" db="EMBL/GenBank/DDBJ databases">
        <authorList>
            <person name="Evans L.H."/>
            <person name="Alamgir A."/>
            <person name="Owens N."/>
            <person name="Weber N.D."/>
            <person name="Virtaneva K."/>
            <person name="Barbian K."/>
            <person name="Babar A."/>
            <person name="Rosenke K."/>
        </authorList>
    </citation>
    <scope>NUCLEOTIDE SEQUENCE</scope>
    <source>
        <strain evidence="9">86</strain>
    </source>
</reference>
<evidence type="ECO:0000256" key="5">
    <source>
        <dbReference type="ARBA" id="ARBA00022989"/>
    </source>
</evidence>
<gene>
    <name evidence="9" type="primary">opuAB</name>
    <name evidence="9" type="ORF">KL86CLO1_10875</name>
</gene>
<evidence type="ECO:0000256" key="3">
    <source>
        <dbReference type="ARBA" id="ARBA00022475"/>
    </source>
</evidence>
<comment type="subcellular location">
    <subcellularLocation>
        <location evidence="7">Cell membrane</location>
        <topology evidence="7">Multi-pass membrane protein</topology>
    </subcellularLocation>
    <subcellularLocation>
        <location evidence="1">Membrane</location>
        <topology evidence="1">Multi-pass membrane protein</topology>
    </subcellularLocation>
</comment>
<dbReference type="Gene3D" id="1.10.3720.10">
    <property type="entry name" value="MetI-like"/>
    <property type="match status" value="1"/>
</dbReference>
<keyword evidence="6 7" id="KW-0472">Membrane</keyword>
<dbReference type="GO" id="GO:0031460">
    <property type="term" value="P:glycine betaine transport"/>
    <property type="evidence" value="ECO:0007669"/>
    <property type="project" value="TreeGrafter"/>
</dbReference>
<dbReference type="FunFam" id="1.10.3720.10:FF:000001">
    <property type="entry name" value="Glycine betaine ABC transporter, permease"/>
    <property type="match status" value="1"/>
</dbReference>
<feature type="transmembrane region" description="Helical" evidence="7">
    <location>
        <begin position="229"/>
        <end position="248"/>
    </location>
</feature>
<dbReference type="PANTHER" id="PTHR47737:SF1">
    <property type="entry name" value="GLYCINE BETAINE_PROLINE BETAINE TRANSPORT SYSTEM PERMEASE PROTEIN PROW"/>
    <property type="match status" value="1"/>
</dbReference>
<evidence type="ECO:0000256" key="4">
    <source>
        <dbReference type="ARBA" id="ARBA00022692"/>
    </source>
</evidence>
<feature type="transmembrane region" description="Helical" evidence="7">
    <location>
        <begin position="260"/>
        <end position="277"/>
    </location>
</feature>
<comment type="similarity">
    <text evidence="7">Belongs to the binding-protein-dependent transport system permease family.</text>
</comment>
<evidence type="ECO:0000256" key="7">
    <source>
        <dbReference type="RuleBase" id="RU363032"/>
    </source>
</evidence>
<sequence length="294" mass="31985">MSQFIQDYILQFPAAWQFKLGDTVDAAVKSFAVEHREGLQVIRKGIIAVISGIQGVLEWIPWVVLVLAVVALTWYLTRKWHLGAVYGLLLTFIGCSGLWGLMLQTLSVVIASVIICLLLGFPLGILLAMSSRANRILRPLLDTMQTMPSWVYLVPAVFLFKPGMTPALLATVIYALVPMVRMTSHGLLYVDAEMLEASHAFGATRMQTLLKVQIPQAIPTIMTGVNQTIMMAMAMVVTCSLIGAEGLGMEILVATNQVQVGRALLPGIAIVIVAVILDRLTQAAVKRSEVKVDG</sequence>
<dbReference type="Pfam" id="PF00528">
    <property type="entry name" value="BPD_transp_1"/>
    <property type="match status" value="1"/>
</dbReference>
<organism evidence="9">
    <name type="scientific">uncultured Eubacteriales bacterium</name>
    <dbReference type="NCBI Taxonomy" id="172733"/>
    <lineage>
        <taxon>Bacteria</taxon>
        <taxon>Bacillati</taxon>
        <taxon>Bacillota</taxon>
        <taxon>Clostridia</taxon>
        <taxon>Eubacteriales</taxon>
        <taxon>environmental samples</taxon>
    </lineage>
</organism>
<dbReference type="EMBL" id="FLUN01000001">
    <property type="protein sequence ID" value="SBV97169.1"/>
    <property type="molecule type" value="Genomic_DNA"/>
</dbReference>
<proteinExistence type="inferred from homology"/>
<keyword evidence="5 7" id="KW-1133">Transmembrane helix</keyword>
<dbReference type="AlphaFoldDB" id="A0A212JCN6"/>
<keyword evidence="3" id="KW-1003">Cell membrane</keyword>
<feature type="domain" description="ABC transmembrane type-1" evidence="8">
    <location>
        <begin position="102"/>
        <end position="281"/>
    </location>
</feature>
<feature type="transmembrane region" description="Helical" evidence="7">
    <location>
        <begin position="150"/>
        <end position="177"/>
    </location>
</feature>
<dbReference type="GO" id="GO:0015226">
    <property type="term" value="F:carnitine transmembrane transporter activity"/>
    <property type="evidence" value="ECO:0007669"/>
    <property type="project" value="TreeGrafter"/>
</dbReference>
<evidence type="ECO:0000256" key="6">
    <source>
        <dbReference type="ARBA" id="ARBA00023136"/>
    </source>
</evidence>
<evidence type="ECO:0000313" key="9">
    <source>
        <dbReference type="EMBL" id="SBV97169.1"/>
    </source>
</evidence>
<keyword evidence="2 7" id="KW-0813">Transport</keyword>
<dbReference type="GO" id="GO:0005275">
    <property type="term" value="F:amine transmembrane transporter activity"/>
    <property type="evidence" value="ECO:0007669"/>
    <property type="project" value="TreeGrafter"/>
</dbReference>
<dbReference type="SUPFAM" id="SSF161098">
    <property type="entry name" value="MetI-like"/>
    <property type="match status" value="1"/>
</dbReference>
<evidence type="ECO:0000256" key="2">
    <source>
        <dbReference type="ARBA" id="ARBA00022448"/>
    </source>
</evidence>
<evidence type="ECO:0000259" key="8">
    <source>
        <dbReference type="PROSITE" id="PS50928"/>
    </source>
</evidence>
<name>A0A212JCN6_9FIRM</name>
<accession>A0A212JCN6</accession>
<dbReference type="InterPro" id="IPR035906">
    <property type="entry name" value="MetI-like_sf"/>
</dbReference>
<keyword evidence="4 7" id="KW-0812">Transmembrane</keyword>
<dbReference type="GO" id="GO:0015871">
    <property type="term" value="P:choline transport"/>
    <property type="evidence" value="ECO:0007669"/>
    <property type="project" value="TreeGrafter"/>
</dbReference>
<feature type="transmembrane region" description="Helical" evidence="7">
    <location>
        <begin position="84"/>
        <end position="102"/>
    </location>
</feature>
<protein>
    <submittedName>
        <fullName evidence="9">Glycine betaine transport system permease protein OpuAB</fullName>
    </submittedName>
</protein>
<dbReference type="GO" id="GO:0043190">
    <property type="term" value="C:ATP-binding cassette (ABC) transporter complex"/>
    <property type="evidence" value="ECO:0007669"/>
    <property type="project" value="TreeGrafter"/>
</dbReference>